<dbReference type="InterPro" id="IPR051122">
    <property type="entry name" value="SDR_DHRS6-like"/>
</dbReference>
<name>U2R4P9_LEIAQ</name>
<sequence>MTQHSIDRLAGRSVVLIGGGSGIGLAVARQAVAAGAHVHLGGRTETTLQRAAAELGDAASWGVVDTSDDASVARFFERVEAVDALLTTAASYTTGPFTTSTIEEARSPFESKFWGQYRVVHAALPLLTPDASVVLMSGAASVRPAGPAAAYVAANAAIEGL</sequence>
<evidence type="ECO:0000313" key="4">
    <source>
        <dbReference type="Proteomes" id="UP000016605"/>
    </source>
</evidence>
<dbReference type="Pfam" id="PF00106">
    <property type="entry name" value="adh_short"/>
    <property type="match status" value="1"/>
</dbReference>
<evidence type="ECO:0000313" key="3">
    <source>
        <dbReference type="EMBL" id="ERK70240.1"/>
    </source>
</evidence>
<dbReference type="InterPro" id="IPR036291">
    <property type="entry name" value="NAD(P)-bd_dom_sf"/>
</dbReference>
<dbReference type="PANTHER" id="PTHR43477:SF1">
    <property type="entry name" value="DIHYDROANTICAPSIN 7-DEHYDROGENASE"/>
    <property type="match status" value="1"/>
</dbReference>
<dbReference type="InterPro" id="IPR002347">
    <property type="entry name" value="SDR_fam"/>
</dbReference>
<dbReference type="PANTHER" id="PTHR43477">
    <property type="entry name" value="DIHYDROANTICAPSIN 7-DEHYDROGENASE"/>
    <property type="match status" value="1"/>
</dbReference>
<feature type="non-terminal residue" evidence="3">
    <location>
        <position position="161"/>
    </location>
</feature>
<protein>
    <submittedName>
        <fullName evidence="3">Oxidoreductase, short chain dehydrogenase/reductase family protein</fullName>
    </submittedName>
</protein>
<accession>U2R4P9</accession>
<organism evidence="3 4">
    <name type="scientific">Leifsonia aquatica ATCC 14665</name>
    <dbReference type="NCBI Taxonomy" id="1358026"/>
    <lineage>
        <taxon>Bacteria</taxon>
        <taxon>Bacillati</taxon>
        <taxon>Actinomycetota</taxon>
        <taxon>Actinomycetes</taxon>
        <taxon>Micrococcales</taxon>
        <taxon>Microbacteriaceae</taxon>
        <taxon>Leifsonia</taxon>
    </lineage>
</organism>
<dbReference type="PRINTS" id="PR00081">
    <property type="entry name" value="GDHRDH"/>
</dbReference>
<dbReference type="AlphaFoldDB" id="U2R4P9"/>
<dbReference type="GO" id="GO:0016491">
    <property type="term" value="F:oxidoreductase activity"/>
    <property type="evidence" value="ECO:0007669"/>
    <property type="project" value="UniProtKB-KW"/>
</dbReference>
<dbReference type="RefSeq" id="WP_021763991.1">
    <property type="nucleotide sequence ID" value="NZ_KI272380.1"/>
</dbReference>
<dbReference type="Proteomes" id="UP000016605">
    <property type="component" value="Unassembled WGS sequence"/>
</dbReference>
<dbReference type="OrthoDB" id="9792003at2"/>
<reference evidence="3 4" key="1">
    <citation type="submission" date="2013-08" db="EMBL/GenBank/DDBJ databases">
        <authorList>
            <person name="Weinstock G."/>
            <person name="Sodergren E."/>
            <person name="Wylie T."/>
            <person name="Fulton L."/>
            <person name="Fulton R."/>
            <person name="Fronick C."/>
            <person name="O'Laughlin M."/>
            <person name="Godfrey J."/>
            <person name="Miner T."/>
            <person name="Herter B."/>
            <person name="Appelbaum E."/>
            <person name="Cordes M."/>
            <person name="Lek S."/>
            <person name="Wollam A."/>
            <person name="Pepin K.H."/>
            <person name="Palsikar V.B."/>
            <person name="Mitreva M."/>
            <person name="Wilson R.K."/>
        </authorList>
    </citation>
    <scope>NUCLEOTIDE SEQUENCE [LARGE SCALE GENOMIC DNA]</scope>
    <source>
        <strain evidence="3 4">ATCC 14665</strain>
    </source>
</reference>
<evidence type="ECO:0000256" key="1">
    <source>
        <dbReference type="ARBA" id="ARBA00006484"/>
    </source>
</evidence>
<dbReference type="SUPFAM" id="SSF51735">
    <property type="entry name" value="NAD(P)-binding Rossmann-fold domains"/>
    <property type="match status" value="1"/>
</dbReference>
<gene>
    <name evidence="3" type="ORF">N136_03418</name>
</gene>
<proteinExistence type="inferred from homology"/>
<dbReference type="Gene3D" id="3.40.50.720">
    <property type="entry name" value="NAD(P)-binding Rossmann-like Domain"/>
    <property type="match status" value="1"/>
</dbReference>
<dbReference type="EMBL" id="AWVQ01000489">
    <property type="protein sequence ID" value="ERK70240.1"/>
    <property type="molecule type" value="Genomic_DNA"/>
</dbReference>
<comment type="similarity">
    <text evidence="1">Belongs to the short-chain dehydrogenases/reductases (SDR) family.</text>
</comment>
<keyword evidence="2" id="KW-0560">Oxidoreductase</keyword>
<evidence type="ECO:0000256" key="2">
    <source>
        <dbReference type="ARBA" id="ARBA00023002"/>
    </source>
</evidence>
<dbReference type="HOGENOM" id="CLU_010194_15_3_11"/>
<comment type="caution">
    <text evidence="3">The sequence shown here is derived from an EMBL/GenBank/DDBJ whole genome shotgun (WGS) entry which is preliminary data.</text>
</comment>